<evidence type="ECO:0000259" key="3">
    <source>
        <dbReference type="PROSITE" id="PS50157"/>
    </source>
</evidence>
<evidence type="ECO:0000313" key="4">
    <source>
        <dbReference type="EMBL" id="KYQ50629.1"/>
    </source>
</evidence>
<keyword evidence="1" id="KW-0479">Metal-binding</keyword>
<accession>A0A151WRU2</accession>
<dbReference type="InterPro" id="IPR013087">
    <property type="entry name" value="Znf_C2H2_type"/>
</dbReference>
<dbReference type="GO" id="GO:0008270">
    <property type="term" value="F:zinc ion binding"/>
    <property type="evidence" value="ECO:0007669"/>
    <property type="project" value="UniProtKB-KW"/>
</dbReference>
<evidence type="ECO:0000256" key="1">
    <source>
        <dbReference type="PROSITE-ProRule" id="PRU00042"/>
    </source>
</evidence>
<proteinExistence type="predicted"/>
<keyword evidence="1" id="KW-0862">Zinc</keyword>
<dbReference type="STRING" id="64791.A0A151WRU2"/>
<dbReference type="AlphaFoldDB" id="A0A151WRU2"/>
<name>A0A151WRU2_9HYME</name>
<sequence length="97" mass="11639">MLAAATPYWSQSTGVHQQRATAHYCRLSCPNCGRSYKYRSGLRGHIADCLSEKEKLEADFRQRQEQRRQREQQQQVQQRLEQFTEKDVRVLYKFWKS</sequence>
<keyword evidence="1" id="KW-0863">Zinc-finger</keyword>
<reference evidence="4 5" key="1">
    <citation type="submission" date="2015-09" db="EMBL/GenBank/DDBJ databases">
        <title>Trachymyrmex zeteki WGS genome.</title>
        <authorList>
            <person name="Nygaard S."/>
            <person name="Hu H."/>
            <person name="Boomsma J."/>
            <person name="Zhang G."/>
        </authorList>
    </citation>
    <scope>NUCLEOTIDE SEQUENCE [LARGE SCALE GENOMIC DNA]</scope>
    <source>
        <strain evidence="4">Tzet28-1</strain>
        <tissue evidence="4">Whole body</tissue>
    </source>
</reference>
<evidence type="ECO:0000313" key="5">
    <source>
        <dbReference type="Proteomes" id="UP000075809"/>
    </source>
</evidence>
<gene>
    <name evidence="4" type="ORF">ALC60_10268</name>
</gene>
<evidence type="ECO:0000256" key="2">
    <source>
        <dbReference type="SAM" id="Coils"/>
    </source>
</evidence>
<dbReference type="PROSITE" id="PS50157">
    <property type="entry name" value="ZINC_FINGER_C2H2_2"/>
    <property type="match status" value="1"/>
</dbReference>
<keyword evidence="5" id="KW-1185">Reference proteome</keyword>
<protein>
    <recommendedName>
        <fullName evidence="3">C2H2-type domain-containing protein</fullName>
    </recommendedName>
</protein>
<organism evidence="4 5">
    <name type="scientific">Mycetomoellerius zeteki</name>
    <dbReference type="NCBI Taxonomy" id="64791"/>
    <lineage>
        <taxon>Eukaryota</taxon>
        <taxon>Metazoa</taxon>
        <taxon>Ecdysozoa</taxon>
        <taxon>Arthropoda</taxon>
        <taxon>Hexapoda</taxon>
        <taxon>Insecta</taxon>
        <taxon>Pterygota</taxon>
        <taxon>Neoptera</taxon>
        <taxon>Endopterygota</taxon>
        <taxon>Hymenoptera</taxon>
        <taxon>Apocrita</taxon>
        <taxon>Aculeata</taxon>
        <taxon>Formicoidea</taxon>
        <taxon>Formicidae</taxon>
        <taxon>Myrmicinae</taxon>
        <taxon>Mycetomoellerius</taxon>
    </lineage>
</organism>
<dbReference type="EMBL" id="KQ982794">
    <property type="protein sequence ID" value="KYQ50629.1"/>
    <property type="molecule type" value="Genomic_DNA"/>
</dbReference>
<dbReference type="Proteomes" id="UP000075809">
    <property type="component" value="Unassembled WGS sequence"/>
</dbReference>
<feature type="domain" description="C2H2-type" evidence="3">
    <location>
        <begin position="27"/>
        <end position="54"/>
    </location>
</feature>
<keyword evidence="2" id="KW-0175">Coiled coil</keyword>
<feature type="coiled-coil region" evidence="2">
    <location>
        <begin position="46"/>
        <end position="86"/>
    </location>
</feature>